<name>A0A8J7W5Y7_9FIRM</name>
<evidence type="ECO:0000313" key="2">
    <source>
        <dbReference type="Proteomes" id="UP000675664"/>
    </source>
</evidence>
<protein>
    <submittedName>
        <fullName evidence="1">Uncharacterized protein</fullName>
    </submittedName>
</protein>
<organism evidence="1 2">
    <name type="scientific">Sinanaerobacter chloroacetimidivorans</name>
    <dbReference type="NCBI Taxonomy" id="2818044"/>
    <lineage>
        <taxon>Bacteria</taxon>
        <taxon>Bacillati</taxon>
        <taxon>Bacillota</taxon>
        <taxon>Clostridia</taxon>
        <taxon>Peptostreptococcales</taxon>
        <taxon>Anaerovoracaceae</taxon>
        <taxon>Sinanaerobacter</taxon>
    </lineage>
</organism>
<accession>A0A8J7W5Y7</accession>
<keyword evidence="2" id="KW-1185">Reference proteome</keyword>
<gene>
    <name evidence="1" type="ORF">KCX82_16695</name>
</gene>
<dbReference type="RefSeq" id="WP_227019660.1">
    <property type="nucleotide sequence ID" value="NZ_JAGSND010000014.1"/>
</dbReference>
<sequence length="313" mass="37366">MRKIDIDILNIKIAFEKIIYILLPERIFRSLRYFVCYRHWFKFNDPKLYSEKIWWLKYYNKKCNKELLQKCYDKHNVRDFYKQVLGPLAEKYLTQEYAVFNNANEIDIEKLPDRFILKVTQANGFNIICKDKKKLDMDKARTTLNKWLDQSKRSGRFLDEGYLFDGKPLIQCEELLEDEDGKIPNDYRVLCFNGDPQYICVDIDSIDQNGEKSDFYFRNFYDTDWNFIPLSYGRPFKEDVIIEKPQNLLEMLNVAKKVSKDFIFVRVDLYNFNGRIVCGELTWTPQGGTGKLEPISYDRILGQKLTIPSNMRI</sequence>
<proteinExistence type="predicted"/>
<dbReference type="AlphaFoldDB" id="A0A8J7W5Y7"/>
<dbReference type="InterPro" id="IPR029465">
    <property type="entry name" value="ATPgrasp_TupA"/>
</dbReference>
<evidence type="ECO:0000313" key="1">
    <source>
        <dbReference type="EMBL" id="MBR0599525.1"/>
    </source>
</evidence>
<reference evidence="1" key="2">
    <citation type="submission" date="2021-04" db="EMBL/GenBank/DDBJ databases">
        <authorList>
            <person name="Liu J."/>
        </authorList>
    </citation>
    <scope>NUCLEOTIDE SEQUENCE</scope>
    <source>
        <strain evidence="1">BAD-6</strain>
    </source>
</reference>
<dbReference type="EMBL" id="JAGSND010000014">
    <property type="protein sequence ID" value="MBR0599525.1"/>
    <property type="molecule type" value="Genomic_DNA"/>
</dbReference>
<comment type="caution">
    <text evidence="1">The sequence shown here is derived from an EMBL/GenBank/DDBJ whole genome shotgun (WGS) entry which is preliminary data.</text>
</comment>
<dbReference type="Proteomes" id="UP000675664">
    <property type="component" value="Unassembled WGS sequence"/>
</dbReference>
<dbReference type="Pfam" id="PF14305">
    <property type="entry name" value="ATPgrasp_TupA"/>
    <property type="match status" value="1"/>
</dbReference>
<reference evidence="1" key="1">
    <citation type="submission" date="2021-04" db="EMBL/GenBank/DDBJ databases">
        <title>Sinoanaerobacter chloroacetimidivorans sp. nov., an obligate anaerobic bacterium isolated from anaerobic sludge.</title>
        <authorList>
            <person name="Bao Y."/>
        </authorList>
    </citation>
    <scope>NUCLEOTIDE SEQUENCE</scope>
    <source>
        <strain evidence="1">BAD-6</strain>
    </source>
</reference>